<dbReference type="PROSITE" id="PS50261">
    <property type="entry name" value="G_PROTEIN_RECEP_F2_4"/>
    <property type="match status" value="1"/>
</dbReference>
<evidence type="ECO:0000256" key="5">
    <source>
        <dbReference type="SAM" id="MobiDB-lite"/>
    </source>
</evidence>
<dbReference type="Pfam" id="PF05462">
    <property type="entry name" value="Dicty_CAR"/>
    <property type="match status" value="1"/>
</dbReference>
<reference evidence="8 9" key="1">
    <citation type="journal article" date="2021" name="Nat. Commun.">
        <title>Genetic determinants of endophytism in the Arabidopsis root mycobiome.</title>
        <authorList>
            <person name="Mesny F."/>
            <person name="Miyauchi S."/>
            <person name="Thiergart T."/>
            <person name="Pickel B."/>
            <person name="Atanasova L."/>
            <person name="Karlsson M."/>
            <person name="Huettel B."/>
            <person name="Barry K.W."/>
            <person name="Haridas S."/>
            <person name="Chen C."/>
            <person name="Bauer D."/>
            <person name="Andreopoulos W."/>
            <person name="Pangilinan J."/>
            <person name="LaButti K."/>
            <person name="Riley R."/>
            <person name="Lipzen A."/>
            <person name="Clum A."/>
            <person name="Drula E."/>
            <person name="Henrissat B."/>
            <person name="Kohler A."/>
            <person name="Grigoriev I.V."/>
            <person name="Martin F.M."/>
            <person name="Hacquard S."/>
        </authorList>
    </citation>
    <scope>NUCLEOTIDE SEQUENCE [LARGE SCALE GENOMIC DNA]</scope>
    <source>
        <strain evidence="8 9">MPI-SDFR-AT-0080</strain>
    </source>
</reference>
<feature type="transmembrane region" description="Helical" evidence="6">
    <location>
        <begin position="178"/>
        <end position="201"/>
    </location>
</feature>
<evidence type="ECO:0000256" key="3">
    <source>
        <dbReference type="ARBA" id="ARBA00022989"/>
    </source>
</evidence>
<feature type="transmembrane region" description="Helical" evidence="6">
    <location>
        <begin position="469"/>
        <end position="491"/>
    </location>
</feature>
<keyword evidence="2 6" id="KW-0812">Transmembrane</keyword>
<proteinExistence type="predicted"/>
<gene>
    <name evidence="8" type="ORF">B0J12DRAFT_200882</name>
</gene>
<protein>
    <recommendedName>
        <fullName evidence="7">G-protein coupled receptors family 2 profile 2 domain-containing protein</fullName>
    </recommendedName>
</protein>
<feature type="transmembrane region" description="Helical" evidence="6">
    <location>
        <begin position="140"/>
        <end position="158"/>
    </location>
</feature>
<comment type="subcellular location">
    <subcellularLocation>
        <location evidence="1">Membrane</location>
        <topology evidence="1">Multi-pass membrane protein</topology>
    </subcellularLocation>
</comment>
<feature type="compositionally biased region" description="Basic residues" evidence="5">
    <location>
        <begin position="310"/>
        <end position="320"/>
    </location>
</feature>
<dbReference type="Proteomes" id="UP000774617">
    <property type="component" value="Unassembled WGS sequence"/>
</dbReference>
<dbReference type="EMBL" id="JAGTJR010000024">
    <property type="protein sequence ID" value="KAH7042770.1"/>
    <property type="molecule type" value="Genomic_DNA"/>
</dbReference>
<evidence type="ECO:0000256" key="6">
    <source>
        <dbReference type="SAM" id="Phobius"/>
    </source>
</evidence>
<feature type="transmembrane region" description="Helical" evidence="6">
    <location>
        <begin position="511"/>
        <end position="532"/>
    </location>
</feature>
<feature type="transmembrane region" description="Helical" evidence="6">
    <location>
        <begin position="92"/>
        <end position="119"/>
    </location>
</feature>
<sequence length="560" mass="63830">MQTDAPPSFLCHYHRYLCRMAASGTKLSSVMRGMEAKKHDIILTYLLSPRFRKPMNRLLFYASLGNIFQATALFICTSGLPFPGNTMSLCRFQAFCIQMFTTSAVFWTLSMALNVYLIYFRKFDTVQLRRLEPWYIAINYGWPFGHTFVMLMLDVSLQQTGIFGPAVMWCWISSDYEWMRLAFSYGPTWVIVLVVTAIFVVTGSRMVQQHYELTKLHQGPDAQMTLLESHDNERPYIPSNQIVRVTDIHLSSVIPEPDYSSSAVTREDFEHTESRERLEDEPDQDHSHQTEGSPSHDQYSSEKPDDEKPKHKQNQQHRPQRNANGSKPHLKLPPKVRLPPGVQVRLEDYSSSRNSNNPAARSPLQSFGSMLAQSRHSQLQSFGSLHVHGGSATWPCANAADDASPSPAKDDFVVHAGSARHTMATCTVSATAAGDASRKKKSTRWQKAWLGRDYARWKRRRDPRASHKLDAAWAYAKVAFLMFLGLIIIWVPASANRIYSLVHGVPSPLFTVMHAAVGPLQGFLHWIIYVATSWPQVRSIYREVRQSIRERLRRRQGVRT</sequence>
<comment type="caution">
    <text evidence="8">The sequence shown here is derived from an EMBL/GenBank/DDBJ whole genome shotgun (WGS) entry which is preliminary data.</text>
</comment>
<name>A0ABQ8G574_9PEZI</name>
<evidence type="ECO:0000313" key="8">
    <source>
        <dbReference type="EMBL" id="KAH7042770.1"/>
    </source>
</evidence>
<feature type="compositionally biased region" description="Basic and acidic residues" evidence="5">
    <location>
        <begin position="265"/>
        <end position="289"/>
    </location>
</feature>
<evidence type="ECO:0000259" key="7">
    <source>
        <dbReference type="PROSITE" id="PS50261"/>
    </source>
</evidence>
<feature type="region of interest" description="Disordered" evidence="5">
    <location>
        <begin position="256"/>
        <end position="341"/>
    </location>
</feature>
<keyword evidence="4 6" id="KW-0472">Membrane</keyword>
<keyword evidence="9" id="KW-1185">Reference proteome</keyword>
<dbReference type="InterPro" id="IPR017981">
    <property type="entry name" value="GPCR_2-like_7TM"/>
</dbReference>
<organism evidence="8 9">
    <name type="scientific">Macrophomina phaseolina</name>
    <dbReference type="NCBI Taxonomy" id="35725"/>
    <lineage>
        <taxon>Eukaryota</taxon>
        <taxon>Fungi</taxon>
        <taxon>Dikarya</taxon>
        <taxon>Ascomycota</taxon>
        <taxon>Pezizomycotina</taxon>
        <taxon>Dothideomycetes</taxon>
        <taxon>Dothideomycetes incertae sedis</taxon>
        <taxon>Botryosphaeriales</taxon>
        <taxon>Botryosphaeriaceae</taxon>
        <taxon>Macrophomina</taxon>
    </lineage>
</organism>
<evidence type="ECO:0000313" key="9">
    <source>
        <dbReference type="Proteomes" id="UP000774617"/>
    </source>
</evidence>
<keyword evidence="3 6" id="KW-1133">Transmembrane helix</keyword>
<accession>A0ABQ8G574</accession>
<dbReference type="SUPFAM" id="SSF81321">
    <property type="entry name" value="Family A G protein-coupled receptor-like"/>
    <property type="match status" value="1"/>
</dbReference>
<dbReference type="PANTHER" id="PTHR23112">
    <property type="entry name" value="G PROTEIN-COUPLED RECEPTOR 157-RELATED"/>
    <property type="match status" value="1"/>
</dbReference>
<evidence type="ECO:0000256" key="2">
    <source>
        <dbReference type="ARBA" id="ARBA00022692"/>
    </source>
</evidence>
<feature type="domain" description="G-protein coupled receptors family 2 profile 2" evidence="7">
    <location>
        <begin position="42"/>
        <end position="200"/>
    </location>
</feature>
<evidence type="ECO:0000256" key="4">
    <source>
        <dbReference type="ARBA" id="ARBA00023136"/>
    </source>
</evidence>
<feature type="transmembrane region" description="Helical" evidence="6">
    <location>
        <begin position="58"/>
        <end position="80"/>
    </location>
</feature>
<dbReference type="Gene3D" id="1.20.1070.10">
    <property type="entry name" value="Rhodopsin 7-helix transmembrane proteins"/>
    <property type="match status" value="1"/>
</dbReference>
<feature type="compositionally biased region" description="Basic and acidic residues" evidence="5">
    <location>
        <begin position="299"/>
        <end position="309"/>
    </location>
</feature>
<dbReference type="PANTHER" id="PTHR23112:SF0">
    <property type="entry name" value="TRANSMEMBRANE PROTEIN 116"/>
    <property type="match status" value="1"/>
</dbReference>
<evidence type="ECO:0000256" key="1">
    <source>
        <dbReference type="ARBA" id="ARBA00004141"/>
    </source>
</evidence>